<organism evidence="2 3">
    <name type="scientific">Flavobacterium columnare</name>
    <dbReference type="NCBI Taxonomy" id="996"/>
    <lineage>
        <taxon>Bacteria</taxon>
        <taxon>Pseudomonadati</taxon>
        <taxon>Bacteroidota</taxon>
        <taxon>Flavobacteriia</taxon>
        <taxon>Flavobacteriales</taxon>
        <taxon>Flavobacteriaceae</taxon>
        <taxon>Flavobacterium</taxon>
    </lineage>
</organism>
<evidence type="ECO:0000256" key="1">
    <source>
        <dbReference type="SAM" id="Phobius"/>
    </source>
</evidence>
<proteinExistence type="predicted"/>
<reference evidence="2 3" key="2">
    <citation type="submission" date="2019-05" db="EMBL/GenBank/DDBJ databases">
        <authorList>
            <person name="Ravantti J.J."/>
        </authorList>
    </citation>
    <scope>NUCLEOTIDE SEQUENCE [LARGE SCALE GENOMIC DNA]</scope>
    <source>
        <strain evidence="2 3">B185</strain>
    </source>
</reference>
<sequence length="267" mass="31198">MKNITYKDYITEIKAQYEVEKKGIYASYLSKPSPALLNDFCKILKQKGLSQKDSMILETFYNLPNFDVDKFRPICNFFKGKTSAPNQDILDVMALLVNLQPRPLGDFLKSKHNPPKNHAIDKTESSVVLSNKPMDLLPKKMIPSSRNRLLILICLFLCLSIIVYWNFKRENSCLEWQNNRYIEVACNKEINGFAELNTKVPYNERLLLLRRIIPNDTITYFKNGKAVIWYCKMDEDHIELFNQPGHHPVTNKPLKAITEYIIERYLK</sequence>
<accession>A0AAI8GAH7</accession>
<evidence type="ECO:0000313" key="2">
    <source>
        <dbReference type="EMBL" id="AMO19541.1"/>
    </source>
</evidence>
<feature type="transmembrane region" description="Helical" evidence="1">
    <location>
        <begin position="149"/>
        <end position="167"/>
    </location>
</feature>
<keyword evidence="1" id="KW-0472">Membrane</keyword>
<dbReference type="AlphaFoldDB" id="A0AAI8GAH7"/>
<reference evidence="3" key="1">
    <citation type="submission" date="2016-03" db="EMBL/GenBank/DDBJ databases">
        <title>Flavobacterium columnare strain B185, complete genome.</title>
        <authorList>
            <person name="Sundberg L.-R."/>
            <person name="Papponen P."/>
            <person name="Laanto E."/>
        </authorList>
    </citation>
    <scope>NUCLEOTIDE SEQUENCE [LARGE SCALE GENOMIC DNA]</scope>
    <source>
        <strain evidence="3">B185</strain>
    </source>
</reference>
<dbReference type="EMBL" id="CP010992">
    <property type="protein sequence ID" value="AMO19541.1"/>
    <property type="molecule type" value="Genomic_DNA"/>
</dbReference>
<evidence type="ECO:0000313" key="3">
    <source>
        <dbReference type="Proteomes" id="UP000304840"/>
    </source>
</evidence>
<dbReference type="RefSeq" id="WP_138424998.1">
    <property type="nucleotide sequence ID" value="NZ_CP010992.1"/>
</dbReference>
<keyword evidence="1" id="KW-1133">Transmembrane helix</keyword>
<name>A0AAI8GAH7_9FLAO</name>
<protein>
    <submittedName>
        <fullName evidence="2">Uncharacterized protein</fullName>
    </submittedName>
</protein>
<keyword evidence="1" id="KW-0812">Transmembrane</keyword>
<dbReference type="Proteomes" id="UP000304840">
    <property type="component" value="Chromosome"/>
</dbReference>
<gene>
    <name evidence="2" type="ORF">UN65_03555</name>
</gene>